<name>A0ABT8QXP2_9BACT</name>
<dbReference type="InterPro" id="IPR008930">
    <property type="entry name" value="Terpenoid_cyclase/PrenylTrfase"/>
</dbReference>
<evidence type="ECO:0000259" key="2">
    <source>
        <dbReference type="Pfam" id="PF00432"/>
    </source>
</evidence>
<comment type="caution">
    <text evidence="4">The sequence shown here is derived from an EMBL/GenBank/DDBJ whole genome shotgun (WGS) entry which is preliminary data.</text>
</comment>
<dbReference type="InterPro" id="IPR001330">
    <property type="entry name" value="Prenyltrans"/>
</dbReference>
<reference evidence="4" key="1">
    <citation type="submission" date="2023-07" db="EMBL/GenBank/DDBJ databases">
        <title>The genome sequence of Rhodocytophaga aerolata KACC 12507.</title>
        <authorList>
            <person name="Zhang X."/>
        </authorList>
    </citation>
    <scope>NUCLEOTIDE SEQUENCE</scope>
    <source>
        <strain evidence="4">KACC 12507</strain>
    </source>
</reference>
<dbReference type="SUPFAM" id="SSF48239">
    <property type="entry name" value="Terpenoid cyclases/Protein prenyltransferases"/>
    <property type="match status" value="1"/>
</dbReference>
<proteinExistence type="predicted"/>
<sequence length="371" mass="42726">MNLDIIKSNGIKDCLIRGKQFLTESRSSDGLWRDFKTKADLSSEWVTSFVTYALMHTSPPNWQNNRKMPFQQLFYRQKRNGGWAYNRQVPTDCDSTAWALLALSCCKIWRPSAILRGIDYIRRHQQTTYGGFSTYDTYDGIGRYIQAPNNYWVQGWLQVHPSVTAVALQALLIHGENSNNNSVRQAVQYLKNTKSNIGHWTCYWWKGYAYPTYQTLKSLIYTQDLTTVQYQETINFIIANQKKDGGWNDANEQESEVFATVFNLLTLLLFPQRSGEESIIAAIKFISSKQLSDGSWPVNPILRIPPPMTKDILTVETWEVDKLMTGVIITDQERIFTTAAVIWGLSIYEVIYRNKTLISNLPTIKNVKLKK</sequence>
<organism evidence="4 5">
    <name type="scientific">Rhodocytophaga aerolata</name>
    <dbReference type="NCBI Taxonomy" id="455078"/>
    <lineage>
        <taxon>Bacteria</taxon>
        <taxon>Pseudomonadati</taxon>
        <taxon>Bacteroidota</taxon>
        <taxon>Cytophagia</taxon>
        <taxon>Cytophagales</taxon>
        <taxon>Rhodocytophagaceae</taxon>
        <taxon>Rhodocytophaga</taxon>
    </lineage>
</organism>
<gene>
    <name evidence="4" type="ORF">Q0590_00075</name>
</gene>
<dbReference type="Pfam" id="PF00432">
    <property type="entry name" value="Prenyltrans"/>
    <property type="match status" value="1"/>
</dbReference>
<dbReference type="EMBL" id="JAUKPO010000001">
    <property type="protein sequence ID" value="MDO1444620.1"/>
    <property type="molecule type" value="Genomic_DNA"/>
</dbReference>
<evidence type="ECO:0000313" key="5">
    <source>
        <dbReference type="Proteomes" id="UP001168528"/>
    </source>
</evidence>
<dbReference type="Gene3D" id="1.50.10.20">
    <property type="match status" value="1"/>
</dbReference>
<dbReference type="InterPro" id="IPR032696">
    <property type="entry name" value="SQ_cyclase_C"/>
</dbReference>
<dbReference type="RefSeq" id="WP_302035426.1">
    <property type="nucleotide sequence ID" value="NZ_JAUKPO010000001.1"/>
</dbReference>
<keyword evidence="5" id="KW-1185">Reference proteome</keyword>
<protein>
    <submittedName>
        <fullName evidence="4">Terpene cyclase/mutase family protein</fullName>
    </submittedName>
</protein>
<evidence type="ECO:0000259" key="3">
    <source>
        <dbReference type="Pfam" id="PF13243"/>
    </source>
</evidence>
<feature type="domain" description="Squalene cyclase C-terminal" evidence="3">
    <location>
        <begin position="162"/>
        <end position="296"/>
    </location>
</feature>
<dbReference type="Proteomes" id="UP001168528">
    <property type="component" value="Unassembled WGS sequence"/>
</dbReference>
<feature type="domain" description="Prenyltransferase alpha-alpha toroid" evidence="2">
    <location>
        <begin position="47"/>
        <end position="134"/>
    </location>
</feature>
<evidence type="ECO:0000256" key="1">
    <source>
        <dbReference type="ARBA" id="ARBA00022737"/>
    </source>
</evidence>
<evidence type="ECO:0000313" key="4">
    <source>
        <dbReference type="EMBL" id="MDO1444620.1"/>
    </source>
</evidence>
<dbReference type="CDD" id="cd00688">
    <property type="entry name" value="ISOPREN_C2_like"/>
    <property type="match status" value="1"/>
</dbReference>
<accession>A0ABT8QXP2</accession>
<keyword evidence="1" id="KW-0677">Repeat</keyword>
<dbReference type="Pfam" id="PF13243">
    <property type="entry name" value="SQHop_cyclase_C"/>
    <property type="match status" value="1"/>
</dbReference>